<evidence type="ECO:0000256" key="1">
    <source>
        <dbReference type="SAM" id="Phobius"/>
    </source>
</evidence>
<reference evidence="3" key="1">
    <citation type="submission" date="2019-08" db="EMBL/GenBank/DDBJ databases">
        <title>Limnoglobus roseus gen. nov., sp. nov., a novel freshwater planctomycete with a giant genome from the family Gemmataceae.</title>
        <authorList>
            <person name="Kulichevskaya I.S."/>
            <person name="Naumoff D.G."/>
            <person name="Miroshnikov K."/>
            <person name="Ivanova A."/>
            <person name="Philippov D.A."/>
            <person name="Hakobyan A."/>
            <person name="Rijpstra I.C."/>
            <person name="Sinninghe Damste J.S."/>
            <person name="Liesack W."/>
            <person name="Dedysh S.N."/>
        </authorList>
    </citation>
    <scope>NUCLEOTIDE SEQUENCE [LARGE SCALE GENOMIC DNA]</scope>
    <source>
        <strain evidence="3">PX52</strain>
    </source>
</reference>
<gene>
    <name evidence="2" type="ORF">PX52LOC_03345</name>
</gene>
<protein>
    <submittedName>
        <fullName evidence="2">Uncharacterized protein</fullName>
    </submittedName>
</protein>
<feature type="transmembrane region" description="Helical" evidence="1">
    <location>
        <begin position="21"/>
        <end position="37"/>
    </location>
</feature>
<dbReference type="AlphaFoldDB" id="A0A5C1AF94"/>
<keyword evidence="1" id="KW-0812">Transmembrane</keyword>
<keyword evidence="3" id="KW-1185">Reference proteome</keyword>
<sequence length="152" mass="17300">MDEPLNAVVTFRTSRSRTASYLALSAILFTLACASWMSETEGNLGPCVAVFALFAGWIIVWSTLRVAAAARSVTRDSLLVVTLFHFRRYAWVDLNSWGTSVIDIDTGRRGVWFKFNGRFFSLDFHESDFARPGFDRFLELLRQYVGDKERPT</sequence>
<evidence type="ECO:0000313" key="3">
    <source>
        <dbReference type="Proteomes" id="UP000324974"/>
    </source>
</evidence>
<proteinExistence type="predicted"/>
<dbReference type="Proteomes" id="UP000324974">
    <property type="component" value="Chromosome"/>
</dbReference>
<accession>A0A5C1AF94</accession>
<organism evidence="2 3">
    <name type="scientific">Limnoglobus roseus</name>
    <dbReference type="NCBI Taxonomy" id="2598579"/>
    <lineage>
        <taxon>Bacteria</taxon>
        <taxon>Pseudomonadati</taxon>
        <taxon>Planctomycetota</taxon>
        <taxon>Planctomycetia</taxon>
        <taxon>Gemmatales</taxon>
        <taxon>Gemmataceae</taxon>
        <taxon>Limnoglobus</taxon>
    </lineage>
</organism>
<keyword evidence="1" id="KW-1133">Transmembrane helix</keyword>
<dbReference type="KEGG" id="lrs:PX52LOC_03345"/>
<keyword evidence="1" id="KW-0472">Membrane</keyword>
<dbReference type="EMBL" id="CP042425">
    <property type="protein sequence ID" value="QEL16392.1"/>
    <property type="molecule type" value="Genomic_DNA"/>
</dbReference>
<name>A0A5C1AF94_9BACT</name>
<dbReference type="RefSeq" id="WP_149111133.1">
    <property type="nucleotide sequence ID" value="NZ_CP042425.1"/>
</dbReference>
<evidence type="ECO:0000313" key="2">
    <source>
        <dbReference type="EMBL" id="QEL16392.1"/>
    </source>
</evidence>
<feature type="transmembrane region" description="Helical" evidence="1">
    <location>
        <begin position="43"/>
        <end position="64"/>
    </location>
</feature>